<keyword evidence="2 5" id="KW-0812">Transmembrane</keyword>
<accession>A0A176WCN0</accession>
<dbReference type="PANTHER" id="PTHR11785:SF512">
    <property type="entry name" value="SOBREMESA, ISOFORM B"/>
    <property type="match status" value="1"/>
</dbReference>
<keyword evidence="4 5" id="KW-0472">Membrane</keyword>
<feature type="transmembrane region" description="Helical" evidence="5">
    <location>
        <begin position="514"/>
        <end position="534"/>
    </location>
</feature>
<feature type="transmembrane region" description="Helical" evidence="5">
    <location>
        <begin position="445"/>
        <end position="468"/>
    </location>
</feature>
<feature type="transmembrane region" description="Helical" evidence="5">
    <location>
        <begin position="254"/>
        <end position="275"/>
    </location>
</feature>
<evidence type="ECO:0000313" key="6">
    <source>
        <dbReference type="EMBL" id="OAE30005.1"/>
    </source>
</evidence>
<feature type="transmembrane region" description="Helical" evidence="5">
    <location>
        <begin position="480"/>
        <end position="502"/>
    </location>
</feature>
<evidence type="ECO:0000256" key="3">
    <source>
        <dbReference type="ARBA" id="ARBA00022989"/>
    </source>
</evidence>
<evidence type="ECO:0008006" key="8">
    <source>
        <dbReference type="Google" id="ProtNLM"/>
    </source>
</evidence>
<evidence type="ECO:0000256" key="1">
    <source>
        <dbReference type="ARBA" id="ARBA00004141"/>
    </source>
</evidence>
<dbReference type="InterPro" id="IPR002293">
    <property type="entry name" value="AA/rel_permease1"/>
</dbReference>
<feature type="transmembrane region" description="Helical" evidence="5">
    <location>
        <begin position="540"/>
        <end position="561"/>
    </location>
</feature>
<feature type="transmembrane region" description="Helical" evidence="5">
    <location>
        <begin position="324"/>
        <end position="347"/>
    </location>
</feature>
<feature type="transmembrane region" description="Helical" evidence="5">
    <location>
        <begin position="282"/>
        <end position="304"/>
    </location>
</feature>
<comment type="caution">
    <text evidence="6">The sequence shown here is derived from an EMBL/GenBank/DDBJ whole genome shotgun (WGS) entry which is preliminary data.</text>
</comment>
<dbReference type="PANTHER" id="PTHR11785">
    <property type="entry name" value="AMINO ACID TRANSPORTER"/>
    <property type="match status" value="1"/>
</dbReference>
<feature type="transmembrane region" description="Helical" evidence="5">
    <location>
        <begin position="209"/>
        <end position="234"/>
    </location>
</feature>
<keyword evidence="7" id="KW-1185">Reference proteome</keyword>
<reference evidence="6" key="1">
    <citation type="submission" date="2016-03" db="EMBL/GenBank/DDBJ databases">
        <title>Mechanisms controlling the formation of the plant cell surface in tip-growing cells are functionally conserved among land plants.</title>
        <authorList>
            <person name="Honkanen S."/>
            <person name="Jones V.A."/>
            <person name="Morieri G."/>
            <person name="Champion C."/>
            <person name="Hetherington A.J."/>
            <person name="Kelly S."/>
            <person name="Saint-Marcoux D."/>
            <person name="Proust H."/>
            <person name="Prescott H."/>
            <person name="Dolan L."/>
        </authorList>
    </citation>
    <scope>NUCLEOTIDE SEQUENCE [LARGE SCALE GENOMIC DNA]</scope>
    <source>
        <tissue evidence="6">Whole gametophyte</tissue>
    </source>
</reference>
<evidence type="ECO:0000313" key="7">
    <source>
        <dbReference type="Proteomes" id="UP000077202"/>
    </source>
</evidence>
<dbReference type="Proteomes" id="UP000077202">
    <property type="component" value="Unassembled WGS sequence"/>
</dbReference>
<feature type="transmembrane region" description="Helical" evidence="5">
    <location>
        <begin position="134"/>
        <end position="158"/>
    </location>
</feature>
<dbReference type="GO" id="GO:0016020">
    <property type="term" value="C:membrane"/>
    <property type="evidence" value="ECO:0007669"/>
    <property type="project" value="UniProtKB-SubCell"/>
</dbReference>
<comment type="subcellular location">
    <subcellularLocation>
        <location evidence="1">Membrane</location>
        <topology evidence="1">Multi-pass membrane protein</topology>
    </subcellularLocation>
</comment>
<sequence length="581" mass="61933">MYIAADVADLAHSIPANVGHVSVTSAYLAAQWRRSKLEVGGGGEIECVKCEGKAKDGRSEFFVELSEFQGDRGGWMTAGRVIRPSGMASQITPVEAARDASPRIGVAHRNGDSEPLLRASGVKLRRELSLFDSLSINVGIIVGSGIFTSPGVVLLAAGSVGAGLLSWVVAGLLALLSSLTFAELGASIPLAGGSGAFFKVAFGRPWSFFYVWTMFFAVTAGSINLIATSFAQYLLSGISSVEIEHGELNGDVRVKYIAILCVVMLTFLNCAGVRFGAVVQNLLGACKAALVALVVVLGISFYINDRTVLERNMSQPFRGSSLSGFGPSMVAALWAFCGWGDVVFLAEEMKNPEKDIPRTAFYSIAIVTITYLAVNLSFLSVLPSTDVQSSVTVAMDLGKVVIGQGAGRWIAIIVSISLLGSINGVIMCGGRYLYGAAKSGEAHRWLGYVSELTGAPTTALIFQGAWSVLLLSWSSNFLEILSYFGAASFFIYGLSAAAQIQIRHKLPDLHRPYGVPFHPVVPIIVICTCVYLVFSTISSSFFQSACAFVFMFVSFPVYYFLVKGRNPGGDTETDVTSSLLM</sequence>
<protein>
    <recommendedName>
        <fullName evidence="8">Amino acid permease/ SLC12A domain-containing protein</fullName>
    </recommendedName>
</protein>
<evidence type="ECO:0000256" key="5">
    <source>
        <dbReference type="SAM" id="Phobius"/>
    </source>
</evidence>
<name>A0A176WCN0_MARPO</name>
<dbReference type="GO" id="GO:0015179">
    <property type="term" value="F:L-amino acid transmembrane transporter activity"/>
    <property type="evidence" value="ECO:0007669"/>
    <property type="project" value="TreeGrafter"/>
</dbReference>
<feature type="transmembrane region" description="Helical" evidence="5">
    <location>
        <begin position="409"/>
        <end position="433"/>
    </location>
</feature>
<evidence type="ECO:0000256" key="2">
    <source>
        <dbReference type="ARBA" id="ARBA00022692"/>
    </source>
</evidence>
<gene>
    <name evidence="6" type="ORF">AXG93_3893s1130</name>
</gene>
<feature type="transmembrane region" description="Helical" evidence="5">
    <location>
        <begin position="164"/>
        <end position="188"/>
    </location>
</feature>
<feature type="transmembrane region" description="Helical" evidence="5">
    <location>
        <begin position="359"/>
        <end position="382"/>
    </location>
</feature>
<dbReference type="Gene3D" id="1.20.1740.10">
    <property type="entry name" value="Amino acid/polyamine transporter I"/>
    <property type="match status" value="1"/>
</dbReference>
<dbReference type="AlphaFoldDB" id="A0A176WCN0"/>
<evidence type="ECO:0000256" key="4">
    <source>
        <dbReference type="ARBA" id="ARBA00023136"/>
    </source>
</evidence>
<keyword evidence="3 5" id="KW-1133">Transmembrane helix</keyword>
<dbReference type="Pfam" id="PF13520">
    <property type="entry name" value="AA_permease_2"/>
    <property type="match status" value="1"/>
</dbReference>
<organism evidence="6 7">
    <name type="scientific">Marchantia polymorpha subsp. ruderalis</name>
    <dbReference type="NCBI Taxonomy" id="1480154"/>
    <lineage>
        <taxon>Eukaryota</taxon>
        <taxon>Viridiplantae</taxon>
        <taxon>Streptophyta</taxon>
        <taxon>Embryophyta</taxon>
        <taxon>Marchantiophyta</taxon>
        <taxon>Marchantiopsida</taxon>
        <taxon>Marchantiidae</taxon>
        <taxon>Marchantiales</taxon>
        <taxon>Marchantiaceae</taxon>
        <taxon>Marchantia</taxon>
    </lineage>
</organism>
<dbReference type="EMBL" id="LVLJ01001372">
    <property type="protein sequence ID" value="OAE30005.1"/>
    <property type="molecule type" value="Genomic_DNA"/>
</dbReference>
<dbReference type="InterPro" id="IPR050598">
    <property type="entry name" value="AminoAcid_Transporter"/>
</dbReference>
<proteinExistence type="predicted"/>